<protein>
    <submittedName>
        <fullName evidence="1">Uncharacterized protein</fullName>
    </submittedName>
</protein>
<dbReference type="AlphaFoldDB" id="A0A0V1CYB9"/>
<dbReference type="Proteomes" id="UP000054653">
    <property type="component" value="Unassembled WGS sequence"/>
</dbReference>
<proteinExistence type="predicted"/>
<keyword evidence="2" id="KW-1185">Reference proteome</keyword>
<comment type="caution">
    <text evidence="1">The sequence shown here is derived from an EMBL/GenBank/DDBJ whole genome shotgun (WGS) entry which is preliminary data.</text>
</comment>
<name>A0A0V1CYB9_TRIBR</name>
<evidence type="ECO:0000313" key="2">
    <source>
        <dbReference type="Proteomes" id="UP000054653"/>
    </source>
</evidence>
<gene>
    <name evidence="1" type="ORF">T03_7933</name>
</gene>
<accession>A0A0V1CYB9</accession>
<dbReference type="EMBL" id="JYDI01000073">
    <property type="protein sequence ID" value="KRY54207.1"/>
    <property type="molecule type" value="Genomic_DNA"/>
</dbReference>
<evidence type="ECO:0000313" key="1">
    <source>
        <dbReference type="EMBL" id="KRY54207.1"/>
    </source>
</evidence>
<sequence length="77" mass="8600">MKVNEQPRSVEIKVKKLKIKITCKAIPLSLQSHVASVSNSRIASRTFLKVDADANFASNMLKDNRVGQINVVENYLT</sequence>
<reference evidence="1 2" key="1">
    <citation type="submission" date="2015-01" db="EMBL/GenBank/DDBJ databases">
        <title>Evolution of Trichinella species and genotypes.</title>
        <authorList>
            <person name="Korhonen P.K."/>
            <person name="Edoardo P."/>
            <person name="Giuseppe L.R."/>
            <person name="Gasser R.B."/>
        </authorList>
    </citation>
    <scope>NUCLEOTIDE SEQUENCE [LARGE SCALE GENOMIC DNA]</scope>
    <source>
        <strain evidence="1">ISS120</strain>
    </source>
</reference>
<organism evidence="1 2">
    <name type="scientific">Trichinella britovi</name>
    <name type="common">Parasitic roundworm</name>
    <dbReference type="NCBI Taxonomy" id="45882"/>
    <lineage>
        <taxon>Eukaryota</taxon>
        <taxon>Metazoa</taxon>
        <taxon>Ecdysozoa</taxon>
        <taxon>Nematoda</taxon>
        <taxon>Enoplea</taxon>
        <taxon>Dorylaimia</taxon>
        <taxon>Trichinellida</taxon>
        <taxon>Trichinellidae</taxon>
        <taxon>Trichinella</taxon>
    </lineage>
</organism>